<accession>A0A8R7R135</accession>
<sequence>MVEKSEVRLLQSQPSQHLYQSMIQHHKSHVLAALHNVPLPSTSPKAA</sequence>
<dbReference type="Proteomes" id="UP000015106">
    <property type="component" value="Chromosome 7"/>
</dbReference>
<reference evidence="2" key="1">
    <citation type="journal article" date="2013" name="Nature">
        <title>Draft genome of the wheat A-genome progenitor Triticum urartu.</title>
        <authorList>
            <person name="Ling H.Q."/>
            <person name="Zhao S."/>
            <person name="Liu D."/>
            <person name="Wang J."/>
            <person name="Sun H."/>
            <person name="Zhang C."/>
            <person name="Fan H."/>
            <person name="Li D."/>
            <person name="Dong L."/>
            <person name="Tao Y."/>
            <person name="Gao C."/>
            <person name="Wu H."/>
            <person name="Li Y."/>
            <person name="Cui Y."/>
            <person name="Guo X."/>
            <person name="Zheng S."/>
            <person name="Wang B."/>
            <person name="Yu K."/>
            <person name="Liang Q."/>
            <person name="Yang W."/>
            <person name="Lou X."/>
            <person name="Chen J."/>
            <person name="Feng M."/>
            <person name="Jian J."/>
            <person name="Zhang X."/>
            <person name="Luo G."/>
            <person name="Jiang Y."/>
            <person name="Liu J."/>
            <person name="Wang Z."/>
            <person name="Sha Y."/>
            <person name="Zhang B."/>
            <person name="Wu H."/>
            <person name="Tang D."/>
            <person name="Shen Q."/>
            <person name="Xue P."/>
            <person name="Zou S."/>
            <person name="Wang X."/>
            <person name="Liu X."/>
            <person name="Wang F."/>
            <person name="Yang Y."/>
            <person name="An X."/>
            <person name="Dong Z."/>
            <person name="Zhang K."/>
            <person name="Zhang X."/>
            <person name="Luo M.C."/>
            <person name="Dvorak J."/>
            <person name="Tong Y."/>
            <person name="Wang J."/>
            <person name="Yang H."/>
            <person name="Li Z."/>
            <person name="Wang D."/>
            <person name="Zhang A."/>
            <person name="Wang J."/>
        </authorList>
    </citation>
    <scope>NUCLEOTIDE SEQUENCE</scope>
    <source>
        <strain evidence="2">cv. G1812</strain>
    </source>
</reference>
<proteinExistence type="predicted"/>
<dbReference type="Gramene" id="TuG1812G0700003076.01.T01">
    <property type="protein sequence ID" value="TuG1812G0700003076.01.T01.cds453650"/>
    <property type="gene ID" value="TuG1812G0700003076.01"/>
</dbReference>
<reference evidence="1" key="2">
    <citation type="submission" date="2018-03" db="EMBL/GenBank/DDBJ databases">
        <title>The Triticum urartu genome reveals the dynamic nature of wheat genome evolution.</title>
        <authorList>
            <person name="Ling H."/>
            <person name="Ma B."/>
            <person name="Shi X."/>
            <person name="Liu H."/>
            <person name="Dong L."/>
            <person name="Sun H."/>
            <person name="Cao Y."/>
            <person name="Gao Q."/>
            <person name="Zheng S."/>
            <person name="Li Y."/>
            <person name="Yu Y."/>
            <person name="Du H."/>
            <person name="Qi M."/>
            <person name="Li Y."/>
            <person name="Yu H."/>
            <person name="Cui Y."/>
            <person name="Wang N."/>
            <person name="Chen C."/>
            <person name="Wu H."/>
            <person name="Zhao Y."/>
            <person name="Zhang J."/>
            <person name="Li Y."/>
            <person name="Zhou W."/>
            <person name="Zhang B."/>
            <person name="Hu W."/>
            <person name="Eijk M."/>
            <person name="Tang J."/>
            <person name="Witsenboer H."/>
            <person name="Zhao S."/>
            <person name="Li Z."/>
            <person name="Zhang A."/>
            <person name="Wang D."/>
            <person name="Liang C."/>
        </authorList>
    </citation>
    <scope>NUCLEOTIDE SEQUENCE [LARGE SCALE GENOMIC DNA]</scope>
    <source>
        <strain evidence="1">cv. G1812</strain>
    </source>
</reference>
<protein>
    <submittedName>
        <fullName evidence="1">Uncharacterized protein</fullName>
    </submittedName>
</protein>
<evidence type="ECO:0000313" key="1">
    <source>
        <dbReference type="EnsemblPlants" id="TuG1812G0700003076.01.T01.cds453650"/>
    </source>
</evidence>
<organism evidence="1 2">
    <name type="scientific">Triticum urartu</name>
    <name type="common">Red wild einkorn</name>
    <name type="synonym">Crithodium urartu</name>
    <dbReference type="NCBI Taxonomy" id="4572"/>
    <lineage>
        <taxon>Eukaryota</taxon>
        <taxon>Viridiplantae</taxon>
        <taxon>Streptophyta</taxon>
        <taxon>Embryophyta</taxon>
        <taxon>Tracheophyta</taxon>
        <taxon>Spermatophyta</taxon>
        <taxon>Magnoliopsida</taxon>
        <taxon>Liliopsida</taxon>
        <taxon>Poales</taxon>
        <taxon>Poaceae</taxon>
        <taxon>BOP clade</taxon>
        <taxon>Pooideae</taxon>
        <taxon>Triticodae</taxon>
        <taxon>Triticeae</taxon>
        <taxon>Triticinae</taxon>
        <taxon>Triticum</taxon>
    </lineage>
</organism>
<reference evidence="1" key="3">
    <citation type="submission" date="2022-06" db="UniProtKB">
        <authorList>
            <consortium name="EnsemblPlants"/>
        </authorList>
    </citation>
    <scope>IDENTIFICATION</scope>
</reference>
<dbReference type="EnsemblPlants" id="TuG1812G0700003076.01.T01">
    <property type="protein sequence ID" value="TuG1812G0700003076.01.T01.cds453650"/>
    <property type="gene ID" value="TuG1812G0700003076.01"/>
</dbReference>
<evidence type="ECO:0000313" key="2">
    <source>
        <dbReference type="Proteomes" id="UP000015106"/>
    </source>
</evidence>
<keyword evidence="2" id="KW-1185">Reference proteome</keyword>
<name>A0A8R7R135_TRIUA</name>
<dbReference type="AlphaFoldDB" id="A0A8R7R135"/>